<geneLocation type="plasmid" evidence="2 3">
    <name>pILYOP01</name>
</geneLocation>
<dbReference type="Gene3D" id="3.30.160.250">
    <property type="match status" value="1"/>
</dbReference>
<dbReference type="InterPro" id="IPR035069">
    <property type="entry name" value="TTHA1013/TTHA0281-like"/>
</dbReference>
<accession>E3HBJ6</accession>
<keyword evidence="3" id="KW-1185">Reference proteome</keyword>
<proteinExistence type="predicted"/>
<protein>
    <recommendedName>
        <fullName evidence="1">HicB-like antitoxin of toxin-antitoxin system domain-containing protein</fullName>
    </recommendedName>
</protein>
<evidence type="ECO:0000259" key="1">
    <source>
        <dbReference type="Pfam" id="PF15919"/>
    </source>
</evidence>
<sequence>MKDVYIYPAIFTYADDGISIEFPGLEGAYTCGDTEEEALYMAKDCLELHLYGMEEDGETIPEALKIRDIKLGEDQSVVMVRVNMKPVRDEMQNKAVKKTLTIPKWLNDAALKQHINFSALLKSALMDELEINH</sequence>
<dbReference type="RefSeq" id="WP_013388354.1">
    <property type="nucleotide sequence ID" value="NC_014633.1"/>
</dbReference>
<dbReference type="KEGG" id="ipo:Ilyop_1921"/>
<dbReference type="SUPFAM" id="SSF143100">
    <property type="entry name" value="TTHA1013/TTHA0281-like"/>
    <property type="match status" value="1"/>
</dbReference>
<evidence type="ECO:0000313" key="3">
    <source>
        <dbReference type="Proteomes" id="UP000006875"/>
    </source>
</evidence>
<gene>
    <name evidence="2" type="ordered locus">Ilyop_1921</name>
</gene>
<dbReference type="AlphaFoldDB" id="E3HBJ6"/>
<dbReference type="OrthoDB" id="5419659at2"/>
<organism evidence="2 3">
    <name type="scientific">Ilyobacter polytropus (strain ATCC 51220 / DSM 2926 / LMG 16218 / CuHBu1)</name>
    <dbReference type="NCBI Taxonomy" id="572544"/>
    <lineage>
        <taxon>Bacteria</taxon>
        <taxon>Fusobacteriati</taxon>
        <taxon>Fusobacteriota</taxon>
        <taxon>Fusobacteriia</taxon>
        <taxon>Fusobacteriales</taxon>
        <taxon>Fusobacteriaceae</taxon>
        <taxon>Ilyobacter</taxon>
    </lineage>
</organism>
<dbReference type="InterPro" id="IPR031807">
    <property type="entry name" value="HicB-like"/>
</dbReference>
<dbReference type="Pfam" id="PF15919">
    <property type="entry name" value="HicB_lk_antitox"/>
    <property type="match status" value="1"/>
</dbReference>
<dbReference type="EMBL" id="CP002282">
    <property type="protein sequence ID" value="ADO83692.1"/>
    <property type="molecule type" value="Genomic_DNA"/>
</dbReference>
<dbReference type="HOGENOM" id="CLU_114047_0_2_0"/>
<dbReference type="Proteomes" id="UP000006875">
    <property type="component" value="Plasmid pILYOP01"/>
</dbReference>
<name>E3HBJ6_ILYPC</name>
<reference evidence="2 3" key="1">
    <citation type="journal article" date="2010" name="Stand. Genomic Sci.">
        <title>Complete genome sequence of Ilyobacter polytropus type strain (CuHbu1).</title>
        <authorList>
            <person name="Sikorski J."/>
            <person name="Chertkov O."/>
            <person name="Lapidus A."/>
            <person name="Nolan M."/>
            <person name="Lucas S."/>
            <person name="Del Rio T.G."/>
            <person name="Tice H."/>
            <person name="Cheng J.F."/>
            <person name="Tapia R."/>
            <person name="Han C."/>
            <person name="Goodwin L."/>
            <person name="Pitluck S."/>
            <person name="Liolios K."/>
            <person name="Ivanova N."/>
            <person name="Mavromatis K."/>
            <person name="Mikhailova N."/>
            <person name="Pati A."/>
            <person name="Chen A."/>
            <person name="Palaniappan K."/>
            <person name="Land M."/>
            <person name="Hauser L."/>
            <person name="Chang Y.J."/>
            <person name="Jeffries C.D."/>
            <person name="Brambilla E."/>
            <person name="Yasawong M."/>
            <person name="Rohde M."/>
            <person name="Pukall R."/>
            <person name="Spring S."/>
            <person name="Goker M."/>
            <person name="Woyke T."/>
            <person name="Bristow J."/>
            <person name="Eisen J.A."/>
            <person name="Markowitz V."/>
            <person name="Hugenholtz P."/>
            <person name="Kyrpides N.C."/>
            <person name="Klenk H.P."/>
        </authorList>
    </citation>
    <scope>NUCLEOTIDE SEQUENCE [LARGE SCALE GENOMIC DNA]</scope>
    <source>
        <strain evidence="3">ATCC 51220 / DSM 2926 / LMG 16218 / CuHBu1</strain>
        <plasmid evidence="3">pILYOP01</plasmid>
    </source>
</reference>
<feature type="domain" description="HicB-like antitoxin of toxin-antitoxin system" evidence="1">
    <location>
        <begin position="14"/>
        <end position="121"/>
    </location>
</feature>
<evidence type="ECO:0000313" key="2">
    <source>
        <dbReference type="EMBL" id="ADO83692.1"/>
    </source>
</evidence>
<keyword evidence="2" id="KW-0614">Plasmid</keyword>